<dbReference type="OrthoDB" id="9987685at2759"/>
<dbReference type="Pfam" id="PF14388">
    <property type="entry name" value="DUF4419"/>
    <property type="match status" value="1"/>
</dbReference>
<comment type="caution">
    <text evidence="1">The sequence shown here is derived from an EMBL/GenBank/DDBJ whole genome shotgun (WGS) entry which is preliminary data.</text>
</comment>
<keyword evidence="2" id="KW-1185">Reference proteome</keyword>
<dbReference type="PANTHER" id="PTHR31252:SF11">
    <property type="entry name" value="DUF4419 DOMAIN-CONTAINING PROTEIN"/>
    <property type="match status" value="1"/>
</dbReference>
<dbReference type="PANTHER" id="PTHR31252">
    <property type="entry name" value="DUF4419 DOMAIN-CONTAINING PROTEIN"/>
    <property type="match status" value="1"/>
</dbReference>
<dbReference type="EMBL" id="CAICTM010000864">
    <property type="protein sequence ID" value="CAB9517568.1"/>
    <property type="molecule type" value="Genomic_DNA"/>
</dbReference>
<reference evidence="1" key="1">
    <citation type="submission" date="2020-06" db="EMBL/GenBank/DDBJ databases">
        <authorList>
            <consortium name="Plant Systems Biology data submission"/>
        </authorList>
    </citation>
    <scope>NUCLEOTIDE SEQUENCE</scope>
    <source>
        <strain evidence="1">D6</strain>
    </source>
</reference>
<gene>
    <name evidence="1" type="ORF">SEMRO_865_G212910.1</name>
</gene>
<dbReference type="InterPro" id="IPR025533">
    <property type="entry name" value="DUF4419"/>
</dbReference>
<dbReference type="Proteomes" id="UP001153069">
    <property type="component" value="Unassembled WGS sequence"/>
</dbReference>
<sequence>MKIQASAVQNVLPKIPFHPVDLALPKDKLPTTTSNFSSLWGTSRTVADLVGREYAIGSSMPSQEIFYQEDTGIFACVYESWKNHWNLRTSPEDWWFPVACRVAKGVDKAAKSGYGSEKVRELFVDHEGKENICVDVDVFNIYQVDYEDFFSRMSSEITGKLKVPEFAKAMQNDFSTSTTTHGIASQINLMASMQEFFSYEMGLRGCGIKGVEMLGQQEDWDRLVTKIQKVRKELEPIMGSLPYDVSEDWFDHVEQTYVQLAKTYAAKDSKSLQEAADFWADIFMIGDGWKYGPSGFGGHAAKKYNGWLIQFLTGHESVLEEDFWEDNNREKLKGLNSVPMKVTMKWKQPPVDDKATLVAGIMGFEKHEETFNGVPSLQPNHMWAMKLKLSSPLRRLE</sequence>
<protein>
    <submittedName>
        <fullName evidence="1">Uncharacterized protein</fullName>
    </submittedName>
</protein>
<evidence type="ECO:0000313" key="2">
    <source>
        <dbReference type="Proteomes" id="UP001153069"/>
    </source>
</evidence>
<evidence type="ECO:0000313" key="1">
    <source>
        <dbReference type="EMBL" id="CAB9517568.1"/>
    </source>
</evidence>
<accession>A0A9N8HJJ7</accession>
<organism evidence="1 2">
    <name type="scientific">Seminavis robusta</name>
    <dbReference type="NCBI Taxonomy" id="568900"/>
    <lineage>
        <taxon>Eukaryota</taxon>
        <taxon>Sar</taxon>
        <taxon>Stramenopiles</taxon>
        <taxon>Ochrophyta</taxon>
        <taxon>Bacillariophyta</taxon>
        <taxon>Bacillariophyceae</taxon>
        <taxon>Bacillariophycidae</taxon>
        <taxon>Naviculales</taxon>
        <taxon>Naviculaceae</taxon>
        <taxon>Seminavis</taxon>
    </lineage>
</organism>
<name>A0A9N8HJJ7_9STRA</name>
<proteinExistence type="predicted"/>
<dbReference type="AlphaFoldDB" id="A0A9N8HJJ7"/>